<proteinExistence type="predicted"/>
<evidence type="ECO:0000313" key="3">
    <source>
        <dbReference type="Proteomes" id="UP000713479"/>
    </source>
</evidence>
<protein>
    <submittedName>
        <fullName evidence="2">Uncharacterized protein</fullName>
    </submittedName>
</protein>
<accession>A0A8T3VFN3</accession>
<comment type="caution">
    <text evidence="2">The sequence shown here is derived from an EMBL/GenBank/DDBJ whole genome shotgun (WGS) entry which is preliminary data.</text>
</comment>
<dbReference type="Proteomes" id="UP000713479">
    <property type="component" value="Unassembled WGS sequence"/>
</dbReference>
<name>A0A8T3VFN3_9EURY</name>
<dbReference type="EMBL" id="SUTF01000002">
    <property type="protein sequence ID" value="MBE6509912.1"/>
    <property type="molecule type" value="Genomic_DNA"/>
</dbReference>
<evidence type="ECO:0000313" key="2">
    <source>
        <dbReference type="EMBL" id="MBE6509912.1"/>
    </source>
</evidence>
<dbReference type="AlphaFoldDB" id="A0A8T3VFN3"/>
<organism evidence="2 3">
    <name type="scientific">Methanobrevibacter millerae</name>
    <dbReference type="NCBI Taxonomy" id="230361"/>
    <lineage>
        <taxon>Archaea</taxon>
        <taxon>Methanobacteriati</taxon>
        <taxon>Methanobacteriota</taxon>
        <taxon>Methanomada group</taxon>
        <taxon>Methanobacteria</taxon>
        <taxon>Methanobacteriales</taxon>
        <taxon>Methanobacteriaceae</taxon>
        <taxon>Methanobrevibacter</taxon>
    </lineage>
</organism>
<evidence type="ECO:0000256" key="1">
    <source>
        <dbReference type="SAM" id="Phobius"/>
    </source>
</evidence>
<gene>
    <name evidence="2" type="ORF">E7Z74_01395</name>
</gene>
<keyword evidence="1" id="KW-0472">Membrane</keyword>
<reference evidence="2" key="1">
    <citation type="submission" date="2019-04" db="EMBL/GenBank/DDBJ databases">
        <title>Evolution of Biomass-Degrading Anaerobic Consortia Revealed by Metagenomics.</title>
        <authorList>
            <person name="Peng X."/>
        </authorList>
    </citation>
    <scope>NUCLEOTIDE SEQUENCE</scope>
    <source>
        <strain evidence="2">SIG13</strain>
    </source>
</reference>
<keyword evidence="1" id="KW-0812">Transmembrane</keyword>
<feature type="transmembrane region" description="Helical" evidence="1">
    <location>
        <begin position="7"/>
        <end position="28"/>
    </location>
</feature>
<keyword evidence="1" id="KW-1133">Transmembrane helix</keyword>
<sequence length="218" mass="23929">MEKKNMIIIGVVVVIIAILAVVFATGALNNNGPTTAFTTDFMTGSFIGNVEKANTNESFIASYTDKEHNITYNLTTLDNSSALMEIYRFQGVKGPDHRSYNGVDWNIYFGEAMPVVNNTTNVSSNQSMGIIICQSQQKSQGYVIYAIFGDLNKVNFTLNTFGESYTGYIEPLLKTISLKQSSNVPSVSQEFGLSDDEFKQQIDLIRQVNAGNLSAVQG</sequence>